<dbReference type="EMBL" id="BOPG01000113">
    <property type="protein sequence ID" value="GIJ64289.1"/>
    <property type="molecule type" value="Genomic_DNA"/>
</dbReference>
<name>A0A8J3ZI26_9ACTN</name>
<organism evidence="1 2">
    <name type="scientific">Virgisporangium aurantiacum</name>
    <dbReference type="NCBI Taxonomy" id="175570"/>
    <lineage>
        <taxon>Bacteria</taxon>
        <taxon>Bacillati</taxon>
        <taxon>Actinomycetota</taxon>
        <taxon>Actinomycetes</taxon>
        <taxon>Micromonosporales</taxon>
        <taxon>Micromonosporaceae</taxon>
        <taxon>Virgisporangium</taxon>
    </lineage>
</organism>
<accession>A0A8J3ZI26</accession>
<reference evidence="1" key="1">
    <citation type="submission" date="2021-01" db="EMBL/GenBank/DDBJ databases">
        <title>Whole genome shotgun sequence of Virgisporangium aurantiacum NBRC 16421.</title>
        <authorList>
            <person name="Komaki H."/>
            <person name="Tamura T."/>
        </authorList>
    </citation>
    <scope>NUCLEOTIDE SEQUENCE</scope>
    <source>
        <strain evidence="1">NBRC 16421</strain>
    </source>
</reference>
<evidence type="ECO:0000313" key="2">
    <source>
        <dbReference type="Proteomes" id="UP000612585"/>
    </source>
</evidence>
<dbReference type="RefSeq" id="WP_204012503.1">
    <property type="nucleotide sequence ID" value="NZ_BOPG01000113.1"/>
</dbReference>
<comment type="caution">
    <text evidence="1">The sequence shown here is derived from an EMBL/GenBank/DDBJ whole genome shotgun (WGS) entry which is preliminary data.</text>
</comment>
<gene>
    <name evidence="1" type="ORF">Vau01_118050</name>
</gene>
<sequence>MTGEHSHHSGHQHGSDECDTTGRHGMLLFGEDPLYLSHLPMYECPHNVQFVGEVGFDPEALDLLRADRARHGDGLYTFDPVPFPIAELERHDGVAARNAFEGTLVRGHFERGGTPIASNVRVDVHRVVSYSLLDVDAKREPGRELSYLCFGRDRRHLAHELRERPSFDQVLAVRFVPGTARTRSGRPLDDTVVANRFGRRAFFGPDDDVEHRLRAGDTVTASFPATRTRASLGHFTVEVAVERELYLEINELA</sequence>
<keyword evidence="2" id="KW-1185">Reference proteome</keyword>
<dbReference type="Proteomes" id="UP000612585">
    <property type="component" value="Unassembled WGS sequence"/>
</dbReference>
<proteinExistence type="predicted"/>
<dbReference type="AlphaFoldDB" id="A0A8J3ZI26"/>
<evidence type="ECO:0000313" key="1">
    <source>
        <dbReference type="EMBL" id="GIJ64289.1"/>
    </source>
</evidence>
<protein>
    <submittedName>
        <fullName evidence="1">Uncharacterized protein</fullName>
    </submittedName>
</protein>